<dbReference type="InterPro" id="IPR000330">
    <property type="entry name" value="SNF2_N"/>
</dbReference>
<dbReference type="Proteomes" id="UP000182235">
    <property type="component" value="Unassembled WGS sequence"/>
</dbReference>
<keyword evidence="3" id="KW-0479">Metal-binding</keyword>
<feature type="non-terminal residue" evidence="15">
    <location>
        <position position="1560"/>
    </location>
</feature>
<evidence type="ECO:0000313" key="15">
    <source>
        <dbReference type="EMBL" id="OJD11202.1"/>
    </source>
</evidence>
<dbReference type="GO" id="GO:0000785">
    <property type="term" value="C:chromatin"/>
    <property type="evidence" value="ECO:0007669"/>
    <property type="project" value="TreeGrafter"/>
</dbReference>
<dbReference type="Gene3D" id="3.40.50.300">
    <property type="entry name" value="P-loop containing nucleotide triphosphate hydrolases"/>
    <property type="match status" value="1"/>
</dbReference>
<evidence type="ECO:0000259" key="14">
    <source>
        <dbReference type="PROSITE" id="PS51194"/>
    </source>
</evidence>
<dbReference type="GO" id="GO:0008270">
    <property type="term" value="F:zinc ion binding"/>
    <property type="evidence" value="ECO:0007669"/>
    <property type="project" value="UniProtKB-KW"/>
</dbReference>
<dbReference type="GO" id="GO:0003682">
    <property type="term" value="F:chromatin binding"/>
    <property type="evidence" value="ECO:0007669"/>
    <property type="project" value="TreeGrafter"/>
</dbReference>
<feature type="domain" description="PHD-type" evidence="12">
    <location>
        <begin position="332"/>
        <end position="391"/>
    </location>
</feature>
<dbReference type="Pfam" id="PF00176">
    <property type="entry name" value="SNF2-rel_dom"/>
    <property type="match status" value="1"/>
</dbReference>
<feature type="compositionally biased region" description="Basic residues" evidence="11">
    <location>
        <begin position="251"/>
        <end position="262"/>
    </location>
</feature>
<dbReference type="InterPro" id="IPR001650">
    <property type="entry name" value="Helicase_C-like"/>
</dbReference>
<dbReference type="GO" id="GO:0005634">
    <property type="term" value="C:nucleus"/>
    <property type="evidence" value="ECO:0007669"/>
    <property type="project" value="UniProtKB-SubCell"/>
</dbReference>
<evidence type="ECO:0000256" key="7">
    <source>
        <dbReference type="ARBA" id="ARBA00022833"/>
    </source>
</evidence>
<dbReference type="CDD" id="cd17919">
    <property type="entry name" value="DEXHc_Snf"/>
    <property type="match status" value="1"/>
</dbReference>
<dbReference type="PANTHER" id="PTHR45623">
    <property type="entry name" value="CHROMODOMAIN-HELICASE-DNA-BINDING PROTEIN 3-RELATED-RELATED"/>
    <property type="match status" value="1"/>
</dbReference>
<sequence length="1560" mass="176197">MDNQRSSEDEDPSMAANMLSQFTAANSNRNPASDHKNKEHLFQIIAPTIGNVEDYEFLPGHLEVEEILDRVNDSNQAKYSTRLANGDTVNLSKAYICKLQNGRKALSQFNQHSRPPTHSSSLGNNMVVLRKRPARTLHPKHSSYVNSTTLDLSSSDDDPLAKPSTMPLRSSRRRLARTSSDNASTTFSRRRSSRLAESTAPQDSESSADESTGSSIDEWPRKRGRLGQPRWSSKQNSYNESRGSSDEELRRKRGRRSRHPGRPPKSYRLESSKPIRIGVRSSQRVKSSKSMAERLEDDISEAENNSTGVKYSATKEFFKTLSKDDPFRTRHQQLCNSCRSVDSGQGTLVFCQGCTTSYHQNCLGPRNQREHLVTKVGEGDFILQCRRCLGSSHIKDSLSPHQGACTQCHELGPLSKPLRSRMTAREEQLLREENGGSDPIVDVDTSLYNVDYIMFRCVSCERAWHMNHLPPRRRNSSHGMEESGNGDDSEQRFREYSRRFTCEDCANMPGEIETLVAWRPVDLDSFIPGYTSEMMEEIAKEYLIKWRKKSYFHTSWMPGPWVWAMTAAATRKAFNKSSKSLKPIMLKEDAIPEEFLRVDIIFDLEYSNVVRDSTIEIDIARVKEVSKIYAKYKGLPYEDAVWETIPSPKEAERWHDYQMAYNDWVAGKYVHVPKSHILKKNLATARSKDFATRLVKQSQPSLLTGGQIMDYQKDGLNWLYYMWYKEQNAILADEMGLGKTVQVIALFATLVQDHRCWPFLVVVPNSTCPNWRREIKTWAPRLRVVTYYGSSASRKLAHDYEMFPDGTLDLRCHIVVTSYDAMVDDKARRLFSKIPWAGLVVDEGQRLKNDKNQLYEALTRIHFPFKVLLTGTPLQNNIRELFNIIQFCDVSRNAEALEQQYGGDLTKETLAELHDMIRPYFLRRTKAQVLSFLPPMAQIIIPVTMSVVQKKLYKSILAKNPQLIQSIFKRDPGSTLKRTERHNLNNILMQLRKCLCHPFVYSKAIEERTVNAALSHRNLVEASSKLQLLEMLLPKLQERGHRVLIFSQFLDNLDVVEDFLDGLALLHRRLDGSMSSLQKQKQIDDFNAPNSPYFAFLLSTRSGGVGINLATADTVIIMDPDFNPHQDIQALSRAHRIGQRKKVLVFQLVTKGSVEEKIVQIGKKKMALDQVLIEHMDAEDETEVDLEAILRHGADALFDDDTTDDIHYDNNSIDKLIDRSLIENTKAGDDGSAESQFSFARVWVNDTLSDKLGTSETATPSDTVWNKILQERERIAAAEAKANAQALGRGKRKRQRVDYALEQHLFSPKNLGKDDTDAEFQSFGPGSDTEDADTDGNFASESRESGPEKDQGDKGITLLRPFKRTTVPSVALGLHGAMTDGNGESSAPLPPPRRCVACDQNHPTGYCPLKLAGVEHCGLCGIAHYGRGRTCPHLNSETQVALMLGSLKESPEQRALVAEATKYLRGIRGDLVRRKKLNKIRGNAGQLPQNSPPPPISHPDHNVPTPTWPPPHPPVSPRTSQHVATHSPYPPPPLPSHPRQPYPSDPYPRPPPGTPPSNMV</sequence>
<dbReference type="SMART" id="SM00487">
    <property type="entry name" value="DEXDc"/>
    <property type="match status" value="1"/>
</dbReference>
<evidence type="ECO:0000259" key="12">
    <source>
        <dbReference type="PROSITE" id="PS50016"/>
    </source>
</evidence>
<feature type="compositionally biased region" description="Pro residues" evidence="11">
    <location>
        <begin position="1528"/>
        <end position="1560"/>
    </location>
</feature>
<dbReference type="InterPro" id="IPR041684">
    <property type="entry name" value="Znf-PHD-like"/>
</dbReference>
<evidence type="ECO:0000313" key="16">
    <source>
        <dbReference type="Proteomes" id="UP000182235"/>
    </source>
</evidence>
<dbReference type="PANTHER" id="PTHR45623:SF17">
    <property type="entry name" value="CHROMODOMAIN-HELICASE-DNA-BINDING PROTEIN 3-RELATED"/>
    <property type="match status" value="1"/>
</dbReference>
<feature type="domain" description="Helicase C-terminal" evidence="14">
    <location>
        <begin position="1028"/>
        <end position="1190"/>
    </location>
</feature>
<evidence type="ECO:0000256" key="11">
    <source>
        <dbReference type="SAM" id="MobiDB-lite"/>
    </source>
</evidence>
<dbReference type="STRING" id="1447872.A0A1J9P5P3"/>
<dbReference type="InterPro" id="IPR049730">
    <property type="entry name" value="SNF2/RAD54-like_C"/>
</dbReference>
<feature type="region of interest" description="Disordered" evidence="11">
    <location>
        <begin position="471"/>
        <end position="492"/>
    </location>
</feature>
<name>A0A1J9P5P3_9EURO</name>
<dbReference type="SMART" id="SM00249">
    <property type="entry name" value="PHD"/>
    <property type="match status" value="1"/>
</dbReference>
<evidence type="ECO:0000256" key="3">
    <source>
        <dbReference type="ARBA" id="ARBA00022723"/>
    </source>
</evidence>
<comment type="caution">
    <text evidence="15">The sequence shown here is derived from an EMBL/GenBank/DDBJ whole genome shotgun (WGS) entry which is preliminary data.</text>
</comment>
<evidence type="ECO:0008006" key="17">
    <source>
        <dbReference type="Google" id="ProtNLM"/>
    </source>
</evidence>
<dbReference type="Gene3D" id="3.30.40.10">
    <property type="entry name" value="Zinc/RING finger domain, C3HC4 (zinc finger)"/>
    <property type="match status" value="1"/>
</dbReference>
<reference evidence="15 16" key="1">
    <citation type="submission" date="2015-07" db="EMBL/GenBank/DDBJ databases">
        <title>Emmonsia species relationships and genome sequence.</title>
        <authorList>
            <consortium name="The Broad Institute Genomics Platform"/>
            <person name="Cuomo C.A."/>
            <person name="Munoz J.F."/>
            <person name="Imamovic A."/>
            <person name="Priest M.E."/>
            <person name="Young S."/>
            <person name="Clay O.K."/>
            <person name="McEwen J.G."/>
        </authorList>
    </citation>
    <scope>NUCLEOTIDE SEQUENCE [LARGE SCALE GENOMIC DNA]</scope>
    <source>
        <strain evidence="15 16">UAMH 9510</strain>
    </source>
</reference>
<dbReference type="GO" id="GO:0005524">
    <property type="term" value="F:ATP binding"/>
    <property type="evidence" value="ECO:0007669"/>
    <property type="project" value="UniProtKB-KW"/>
</dbReference>
<dbReference type="InterPro" id="IPR014001">
    <property type="entry name" value="Helicase_ATP-bd"/>
</dbReference>
<dbReference type="OrthoDB" id="5857104at2759"/>
<evidence type="ECO:0000256" key="1">
    <source>
        <dbReference type="ARBA" id="ARBA00004123"/>
    </source>
</evidence>
<feature type="compositionally biased region" description="Low complexity" evidence="11">
    <location>
        <begin position="177"/>
        <end position="187"/>
    </location>
</feature>
<keyword evidence="6" id="KW-0378">Hydrolase</keyword>
<evidence type="ECO:0000256" key="8">
    <source>
        <dbReference type="ARBA" id="ARBA00022840"/>
    </source>
</evidence>
<feature type="compositionally biased region" description="Pro residues" evidence="11">
    <location>
        <begin position="1506"/>
        <end position="1516"/>
    </location>
</feature>
<feature type="compositionally biased region" description="Low complexity" evidence="11">
    <location>
        <begin position="203"/>
        <end position="215"/>
    </location>
</feature>
<organism evidence="15 16">
    <name type="scientific">Emergomyces pasteurianus Ep9510</name>
    <dbReference type="NCBI Taxonomy" id="1447872"/>
    <lineage>
        <taxon>Eukaryota</taxon>
        <taxon>Fungi</taxon>
        <taxon>Dikarya</taxon>
        <taxon>Ascomycota</taxon>
        <taxon>Pezizomycotina</taxon>
        <taxon>Eurotiomycetes</taxon>
        <taxon>Eurotiomycetidae</taxon>
        <taxon>Onygenales</taxon>
        <taxon>Ajellomycetaceae</taxon>
        <taxon>Emergomyces</taxon>
    </lineage>
</organism>
<evidence type="ECO:0000256" key="9">
    <source>
        <dbReference type="ARBA" id="ARBA00023242"/>
    </source>
</evidence>
<gene>
    <name evidence="15" type="ORF">AJ78_07978</name>
</gene>
<dbReference type="GO" id="GO:0042393">
    <property type="term" value="F:histone binding"/>
    <property type="evidence" value="ECO:0007669"/>
    <property type="project" value="TreeGrafter"/>
</dbReference>
<dbReference type="InterPro" id="IPR013083">
    <property type="entry name" value="Znf_RING/FYVE/PHD"/>
</dbReference>
<dbReference type="CDD" id="cd18793">
    <property type="entry name" value="SF2_C_SNF"/>
    <property type="match status" value="1"/>
</dbReference>
<dbReference type="InterPro" id="IPR019787">
    <property type="entry name" value="Znf_PHD-finger"/>
</dbReference>
<dbReference type="InterPro" id="IPR011011">
    <property type="entry name" value="Znf_FYVE_PHD"/>
</dbReference>
<keyword evidence="4" id="KW-0547">Nucleotide-binding</keyword>
<dbReference type="GO" id="GO:0016887">
    <property type="term" value="F:ATP hydrolysis activity"/>
    <property type="evidence" value="ECO:0007669"/>
    <property type="project" value="TreeGrafter"/>
</dbReference>
<dbReference type="Pfam" id="PF00271">
    <property type="entry name" value="Helicase_C"/>
    <property type="match status" value="1"/>
</dbReference>
<accession>A0A1J9P5P3</accession>
<comment type="subunit">
    <text evidence="2">Component of the NuA4 histone acetyltransferase complex.</text>
</comment>
<keyword evidence="16" id="KW-1185">Reference proteome</keyword>
<comment type="subcellular location">
    <subcellularLocation>
        <location evidence="1">Nucleus</location>
    </subcellularLocation>
</comment>
<evidence type="ECO:0000256" key="10">
    <source>
        <dbReference type="PROSITE-ProRule" id="PRU00146"/>
    </source>
</evidence>
<dbReference type="Pfam" id="PF23614">
    <property type="entry name" value="DUF7141"/>
    <property type="match status" value="1"/>
</dbReference>
<dbReference type="GO" id="GO:0003677">
    <property type="term" value="F:DNA binding"/>
    <property type="evidence" value="ECO:0007669"/>
    <property type="project" value="TreeGrafter"/>
</dbReference>
<feature type="compositionally biased region" description="Basic and acidic residues" evidence="11">
    <location>
        <begin position="1341"/>
        <end position="1353"/>
    </location>
</feature>
<feature type="compositionally biased region" description="Polar residues" evidence="11">
    <location>
        <begin position="18"/>
        <end position="31"/>
    </location>
</feature>
<feature type="region of interest" description="Disordered" evidence="11">
    <location>
        <begin position="134"/>
        <end position="275"/>
    </location>
</feature>
<evidence type="ECO:0000256" key="5">
    <source>
        <dbReference type="ARBA" id="ARBA00022771"/>
    </source>
</evidence>
<evidence type="ECO:0000256" key="2">
    <source>
        <dbReference type="ARBA" id="ARBA00011353"/>
    </source>
</evidence>
<dbReference type="PROSITE" id="PS51192">
    <property type="entry name" value="HELICASE_ATP_BIND_1"/>
    <property type="match status" value="1"/>
</dbReference>
<dbReference type="Pfam" id="PF15446">
    <property type="entry name" value="zf-PHD-like"/>
    <property type="match status" value="1"/>
</dbReference>
<dbReference type="InterPro" id="IPR016197">
    <property type="entry name" value="Chromo-like_dom_sf"/>
</dbReference>
<feature type="domain" description="Helicase ATP-binding" evidence="13">
    <location>
        <begin position="720"/>
        <end position="891"/>
    </location>
</feature>
<dbReference type="InterPro" id="IPR040934">
    <property type="entry name" value="Znf-CCCH_6"/>
</dbReference>
<keyword evidence="8" id="KW-0067">ATP-binding</keyword>
<dbReference type="InterPro" id="IPR027417">
    <property type="entry name" value="P-loop_NTPase"/>
</dbReference>
<feature type="compositionally biased region" description="Polar residues" evidence="11">
    <location>
        <begin position="230"/>
        <end position="242"/>
    </location>
</feature>
<dbReference type="InterPro" id="IPR001965">
    <property type="entry name" value="Znf_PHD"/>
</dbReference>
<dbReference type="Pfam" id="PF18585">
    <property type="entry name" value="zf-CCCH_6"/>
    <property type="match status" value="1"/>
</dbReference>
<evidence type="ECO:0000256" key="6">
    <source>
        <dbReference type="ARBA" id="ARBA00022801"/>
    </source>
</evidence>
<evidence type="ECO:0000256" key="4">
    <source>
        <dbReference type="ARBA" id="ARBA00022741"/>
    </source>
</evidence>
<proteinExistence type="predicted"/>
<dbReference type="PROSITE" id="PS50016">
    <property type="entry name" value="ZF_PHD_2"/>
    <property type="match status" value="1"/>
</dbReference>
<dbReference type="InterPro" id="IPR056616">
    <property type="entry name" value="Chromo_MIT1"/>
</dbReference>
<dbReference type="VEuPathDB" id="FungiDB:AJ78_07978"/>
<dbReference type="InterPro" id="IPR055565">
    <property type="entry name" value="DUF7141"/>
</dbReference>
<dbReference type="Pfam" id="PF23615">
    <property type="entry name" value="Chromo_MIT1"/>
    <property type="match status" value="1"/>
</dbReference>
<dbReference type="InterPro" id="IPR038718">
    <property type="entry name" value="SNF2-like_sf"/>
</dbReference>
<dbReference type="PROSITE" id="PS51194">
    <property type="entry name" value="HELICASE_CTER"/>
    <property type="match status" value="1"/>
</dbReference>
<dbReference type="SUPFAM" id="SSF57903">
    <property type="entry name" value="FYVE/PHD zinc finger"/>
    <property type="match status" value="1"/>
</dbReference>
<dbReference type="GO" id="GO:0140658">
    <property type="term" value="F:ATP-dependent chromatin remodeler activity"/>
    <property type="evidence" value="ECO:0007669"/>
    <property type="project" value="TreeGrafter"/>
</dbReference>
<keyword evidence="7" id="KW-0862">Zinc</keyword>
<keyword evidence="5 10" id="KW-0863">Zinc-finger</keyword>
<dbReference type="SUPFAM" id="SSF54160">
    <property type="entry name" value="Chromo domain-like"/>
    <property type="match status" value="1"/>
</dbReference>
<feature type="region of interest" description="Disordered" evidence="11">
    <location>
        <begin position="1481"/>
        <end position="1560"/>
    </location>
</feature>
<evidence type="ECO:0000259" key="13">
    <source>
        <dbReference type="PROSITE" id="PS51192"/>
    </source>
</evidence>
<feature type="region of interest" description="Disordered" evidence="11">
    <location>
        <begin position="1308"/>
        <end position="1359"/>
    </location>
</feature>
<dbReference type="Gene3D" id="3.40.50.10810">
    <property type="entry name" value="Tandem AAA-ATPase domain"/>
    <property type="match status" value="1"/>
</dbReference>
<protein>
    <recommendedName>
        <fullName evidence="17">Chromatin remodeling complex subunit</fullName>
    </recommendedName>
</protein>
<feature type="region of interest" description="Disordered" evidence="11">
    <location>
        <begin position="1"/>
        <end position="35"/>
    </location>
</feature>
<dbReference type="SMART" id="SM00490">
    <property type="entry name" value="HELICc"/>
    <property type="match status" value="1"/>
</dbReference>
<dbReference type="SUPFAM" id="SSF52540">
    <property type="entry name" value="P-loop containing nucleoside triphosphate hydrolases"/>
    <property type="match status" value="2"/>
</dbReference>
<dbReference type="EMBL" id="LGRN01000590">
    <property type="protein sequence ID" value="OJD11202.1"/>
    <property type="molecule type" value="Genomic_DNA"/>
</dbReference>
<keyword evidence="9" id="KW-0539">Nucleus</keyword>